<feature type="transmembrane region" description="Helical" evidence="1">
    <location>
        <begin position="64"/>
        <end position="90"/>
    </location>
</feature>
<name>A0A8S1GVX4_9PELO</name>
<reference evidence="2" key="1">
    <citation type="submission" date="2020-10" db="EMBL/GenBank/DDBJ databases">
        <authorList>
            <person name="Kikuchi T."/>
        </authorList>
    </citation>
    <scope>NUCLEOTIDE SEQUENCE</scope>
    <source>
        <strain evidence="2">NKZ352</strain>
    </source>
</reference>
<keyword evidence="3" id="KW-1185">Reference proteome</keyword>
<accession>A0A8S1GVX4</accession>
<organism evidence="2 3">
    <name type="scientific">Caenorhabditis auriculariae</name>
    <dbReference type="NCBI Taxonomy" id="2777116"/>
    <lineage>
        <taxon>Eukaryota</taxon>
        <taxon>Metazoa</taxon>
        <taxon>Ecdysozoa</taxon>
        <taxon>Nematoda</taxon>
        <taxon>Chromadorea</taxon>
        <taxon>Rhabditida</taxon>
        <taxon>Rhabditina</taxon>
        <taxon>Rhabditomorpha</taxon>
        <taxon>Rhabditoidea</taxon>
        <taxon>Rhabditidae</taxon>
        <taxon>Peloderinae</taxon>
        <taxon>Caenorhabditis</taxon>
    </lineage>
</organism>
<dbReference type="EMBL" id="CAJGYM010000005">
    <property type="protein sequence ID" value="CAD6187002.1"/>
    <property type="molecule type" value="Genomic_DNA"/>
</dbReference>
<dbReference type="Pfam" id="PF15018">
    <property type="entry name" value="InaF-motif"/>
    <property type="match status" value="1"/>
</dbReference>
<gene>
    <name evidence="2" type="ORF">CAUJ_LOCUS2921</name>
</gene>
<proteinExistence type="predicted"/>
<sequence>MRGSGGEWMSVEDLIDKISQRSRKMSTPNNNITTYSARMRGRSKQPIYTSDKRAKFTQKENKKWVRFVTVLGYIISVSLPAISLSFYYLYVWDPSYIAKFPPENVSRTMAIHKTPILPTRNHRDVETTPAVQPSAQAEKIELAKILREGRASMENSGENG</sequence>
<evidence type="ECO:0000256" key="1">
    <source>
        <dbReference type="SAM" id="Phobius"/>
    </source>
</evidence>
<dbReference type="PANTHER" id="PTHR34929">
    <property type="entry name" value="ZGC:153157"/>
    <property type="match status" value="1"/>
</dbReference>
<dbReference type="Proteomes" id="UP000835052">
    <property type="component" value="Unassembled WGS sequence"/>
</dbReference>
<dbReference type="PANTHER" id="PTHR34929:SF1">
    <property type="entry name" value="INAF MOTIF CONTAINING 2"/>
    <property type="match status" value="1"/>
</dbReference>
<keyword evidence="1" id="KW-1133">Transmembrane helix</keyword>
<evidence type="ECO:0000313" key="2">
    <source>
        <dbReference type="EMBL" id="CAD6187002.1"/>
    </source>
</evidence>
<dbReference type="OrthoDB" id="8113027at2759"/>
<dbReference type="InterPro" id="IPR029162">
    <property type="entry name" value="InaF-motif"/>
</dbReference>
<evidence type="ECO:0000313" key="3">
    <source>
        <dbReference type="Proteomes" id="UP000835052"/>
    </source>
</evidence>
<keyword evidence="1" id="KW-0812">Transmembrane</keyword>
<evidence type="ECO:0008006" key="4">
    <source>
        <dbReference type="Google" id="ProtNLM"/>
    </source>
</evidence>
<dbReference type="AlphaFoldDB" id="A0A8S1GVX4"/>
<comment type="caution">
    <text evidence="2">The sequence shown here is derived from an EMBL/GenBank/DDBJ whole genome shotgun (WGS) entry which is preliminary data.</text>
</comment>
<keyword evidence="1" id="KW-0472">Membrane</keyword>
<protein>
    <recommendedName>
        <fullName evidence="4">Transmembrane protein INAFM2</fullName>
    </recommendedName>
</protein>